<evidence type="ECO:0000313" key="1">
    <source>
        <dbReference type="EMBL" id="MEC4723799.1"/>
    </source>
</evidence>
<protein>
    <submittedName>
        <fullName evidence="1">Tautomerase family protein</fullName>
    </submittedName>
</protein>
<evidence type="ECO:0000313" key="2">
    <source>
        <dbReference type="Proteomes" id="UP001352263"/>
    </source>
</evidence>
<name>A0ABU6JJG3_9BURK</name>
<accession>A0ABU6JJG3</accession>
<dbReference type="RefSeq" id="WP_326510401.1">
    <property type="nucleotide sequence ID" value="NZ_JAWIIV010000079.1"/>
</dbReference>
<dbReference type="PANTHER" id="PTHR38460:SF1">
    <property type="entry name" value="TAUTOMERASE YOLI-RELATED"/>
    <property type="match status" value="1"/>
</dbReference>
<keyword evidence="2" id="KW-1185">Reference proteome</keyword>
<sequence length="144" mass="16132">MPFCRISLRHGHSPSFLKALSDSLHQALVETFEVPAEDRFQVIHQHASEELVFDPHYLCGPRSSDFILITITAGRRRSPGAKQAFYRRLAELLALSPGIRPQDVMVVISTTEAEDWSFGNGAATLLATQMEQVQNQTLPEEKTK</sequence>
<reference evidence="1 2" key="1">
    <citation type="submission" date="2023-10" db="EMBL/GenBank/DDBJ databases">
        <title>Noviherbaspirillum sp. CPCC 100848 genome assembly.</title>
        <authorList>
            <person name="Li X.Y."/>
            <person name="Fang X.M."/>
        </authorList>
    </citation>
    <scope>NUCLEOTIDE SEQUENCE [LARGE SCALE GENOMIC DNA]</scope>
    <source>
        <strain evidence="1 2">CPCC 100848</strain>
    </source>
</reference>
<dbReference type="Pfam" id="PF14552">
    <property type="entry name" value="Tautomerase_2"/>
    <property type="match status" value="1"/>
</dbReference>
<dbReference type="Gene3D" id="3.30.429.10">
    <property type="entry name" value="Macrophage Migration Inhibitory Factor"/>
    <property type="match status" value="1"/>
</dbReference>
<proteinExistence type="predicted"/>
<dbReference type="PANTHER" id="PTHR38460">
    <property type="entry name" value="TAUTOMERASE YOLI-RELATED"/>
    <property type="match status" value="1"/>
</dbReference>
<gene>
    <name evidence="1" type="ORF">RY831_32280</name>
</gene>
<dbReference type="SUPFAM" id="SSF55331">
    <property type="entry name" value="Tautomerase/MIF"/>
    <property type="match status" value="1"/>
</dbReference>
<dbReference type="Proteomes" id="UP001352263">
    <property type="component" value="Unassembled WGS sequence"/>
</dbReference>
<dbReference type="InterPro" id="IPR014347">
    <property type="entry name" value="Tautomerase/MIF_sf"/>
</dbReference>
<dbReference type="EMBL" id="JAWIIV010000079">
    <property type="protein sequence ID" value="MEC4723799.1"/>
    <property type="molecule type" value="Genomic_DNA"/>
</dbReference>
<organism evidence="1 2">
    <name type="scientific">Noviherbaspirillum album</name>
    <dbReference type="NCBI Taxonomy" id="3080276"/>
    <lineage>
        <taxon>Bacteria</taxon>
        <taxon>Pseudomonadati</taxon>
        <taxon>Pseudomonadota</taxon>
        <taxon>Betaproteobacteria</taxon>
        <taxon>Burkholderiales</taxon>
        <taxon>Oxalobacteraceae</taxon>
        <taxon>Noviherbaspirillum</taxon>
    </lineage>
</organism>
<dbReference type="InterPro" id="IPR037479">
    <property type="entry name" value="Tauto_MSAD"/>
</dbReference>
<comment type="caution">
    <text evidence="1">The sequence shown here is derived from an EMBL/GenBank/DDBJ whole genome shotgun (WGS) entry which is preliminary data.</text>
</comment>